<dbReference type="InterPro" id="IPR011990">
    <property type="entry name" value="TPR-like_helical_dom_sf"/>
</dbReference>
<evidence type="ECO:0000259" key="7">
    <source>
        <dbReference type="Pfam" id="PF14322"/>
    </source>
</evidence>
<evidence type="ECO:0000259" key="6">
    <source>
        <dbReference type="Pfam" id="PF07980"/>
    </source>
</evidence>
<dbReference type="EMBL" id="JACLHY010000007">
    <property type="protein sequence ID" value="MBC8768091.1"/>
    <property type="molecule type" value="Genomic_DNA"/>
</dbReference>
<keyword evidence="3" id="KW-0732">Signal</keyword>
<protein>
    <submittedName>
        <fullName evidence="8">RagB/SusD family nutrient uptake outer membrane protein</fullName>
    </submittedName>
</protein>
<evidence type="ECO:0000256" key="2">
    <source>
        <dbReference type="ARBA" id="ARBA00006275"/>
    </source>
</evidence>
<evidence type="ECO:0000313" key="8">
    <source>
        <dbReference type="EMBL" id="MBC8768091.1"/>
    </source>
</evidence>
<evidence type="ECO:0000256" key="1">
    <source>
        <dbReference type="ARBA" id="ARBA00004442"/>
    </source>
</evidence>
<feature type="domain" description="RagB/SusD" evidence="6">
    <location>
        <begin position="263"/>
        <end position="552"/>
    </location>
</feature>
<dbReference type="Gene3D" id="1.25.40.390">
    <property type="match status" value="1"/>
</dbReference>
<name>A0ABR7QLN1_9FLAO</name>
<feature type="domain" description="SusD-like N-terminal" evidence="7">
    <location>
        <begin position="42"/>
        <end position="217"/>
    </location>
</feature>
<organism evidence="8 9">
    <name type="scientific">Arenibacter arenosicollis</name>
    <dbReference type="NCBI Taxonomy" id="2762274"/>
    <lineage>
        <taxon>Bacteria</taxon>
        <taxon>Pseudomonadati</taxon>
        <taxon>Bacteroidota</taxon>
        <taxon>Flavobacteriia</taxon>
        <taxon>Flavobacteriales</taxon>
        <taxon>Flavobacteriaceae</taxon>
        <taxon>Arenibacter</taxon>
    </lineage>
</organism>
<dbReference type="Pfam" id="PF07980">
    <property type="entry name" value="SusD_RagB"/>
    <property type="match status" value="1"/>
</dbReference>
<gene>
    <name evidence="8" type="ORF">H4O18_08820</name>
</gene>
<accession>A0ABR7QLN1</accession>
<dbReference type="InterPro" id="IPR033985">
    <property type="entry name" value="SusD-like_N"/>
</dbReference>
<comment type="subcellular location">
    <subcellularLocation>
        <location evidence="1">Cell outer membrane</location>
    </subcellularLocation>
</comment>
<evidence type="ECO:0000256" key="3">
    <source>
        <dbReference type="ARBA" id="ARBA00022729"/>
    </source>
</evidence>
<dbReference type="Pfam" id="PF14322">
    <property type="entry name" value="SusD-like_3"/>
    <property type="match status" value="1"/>
</dbReference>
<evidence type="ECO:0000256" key="5">
    <source>
        <dbReference type="ARBA" id="ARBA00023237"/>
    </source>
</evidence>
<dbReference type="InterPro" id="IPR012944">
    <property type="entry name" value="SusD_RagB_dom"/>
</dbReference>
<keyword evidence="5" id="KW-0998">Cell outer membrane</keyword>
<comment type="caution">
    <text evidence="8">The sequence shown here is derived from an EMBL/GenBank/DDBJ whole genome shotgun (WGS) entry which is preliminary data.</text>
</comment>
<dbReference type="SUPFAM" id="SSF48452">
    <property type="entry name" value="TPR-like"/>
    <property type="match status" value="1"/>
</dbReference>
<sequence length="552" mass="61375">MKLIKNKIYVLVLLGVFIGLSACESYIEEDIFSDITSENFIDENTADQLVVGIYSNLRNVYKDYGLQFLGTDIFTSKGEVFSFSSTNDYFDLNSGVGGSMWSRNYNVIAKANTAINRYENEINFSDSRLDDKAYGIAQAKALRALAFFNLAQQYGGVVLELDEPNSIRSDYARSTEQETYAQIIADLEAAIPNLMDAPQTGRFSKRAAQHLLAEVYLTRAYSSFADSSDFATAAALAEQAIGNYDIRSQTFDQVFDYGNQVNPEILFAIQYGNSGDAADRNNNKHSIFLNSVNDYPGIARTNPYGRSDFGAMPTPFFYSLFTDNDDREQATMHRALIANESVTYNSDFGTDLIVPGDTVIYYPKIALDAAELADKLNRYYVYQPDQYLFGVPANVDGAIYQYSSNLNRTNFPIFKKFGDVDFDESEGGSRDTFVFRVAGTHLLAAEAHLGAGNTTQALFHINRVRERATGVANAYATVTIDDILNERALELAGEANRWAVLKRTGKLQERIGLYNPHVIDHGAFDPSIHLLRPIPSGELELSDGSLQQNPGY</sequence>
<dbReference type="Proteomes" id="UP000618952">
    <property type="component" value="Unassembled WGS sequence"/>
</dbReference>
<keyword evidence="9" id="KW-1185">Reference proteome</keyword>
<proteinExistence type="inferred from homology"/>
<dbReference type="PROSITE" id="PS51257">
    <property type="entry name" value="PROKAR_LIPOPROTEIN"/>
    <property type="match status" value="1"/>
</dbReference>
<keyword evidence="4" id="KW-0472">Membrane</keyword>
<evidence type="ECO:0000256" key="4">
    <source>
        <dbReference type="ARBA" id="ARBA00023136"/>
    </source>
</evidence>
<evidence type="ECO:0000313" key="9">
    <source>
        <dbReference type="Proteomes" id="UP000618952"/>
    </source>
</evidence>
<comment type="similarity">
    <text evidence="2">Belongs to the SusD family.</text>
</comment>
<dbReference type="RefSeq" id="WP_187583603.1">
    <property type="nucleotide sequence ID" value="NZ_JACLHY010000007.1"/>
</dbReference>
<reference evidence="8 9" key="1">
    <citation type="submission" date="2020-08" db="EMBL/GenBank/DDBJ databases">
        <title>Arenibacter gaetbuli sp. nov., isolated from a sand dune.</title>
        <authorList>
            <person name="Park S."/>
            <person name="Yoon J.-H."/>
        </authorList>
    </citation>
    <scope>NUCLEOTIDE SEQUENCE [LARGE SCALE GENOMIC DNA]</scope>
    <source>
        <strain evidence="8 9">BSSL-BM3</strain>
    </source>
</reference>